<dbReference type="OrthoDB" id="430207at2759"/>
<protein>
    <recommendedName>
        <fullName evidence="9">Peroxisomal membrane protein 2</fullName>
    </recommendedName>
</protein>
<evidence type="ECO:0000256" key="3">
    <source>
        <dbReference type="ARBA" id="ARBA00022692"/>
    </source>
</evidence>
<evidence type="ECO:0000256" key="4">
    <source>
        <dbReference type="ARBA" id="ARBA00022989"/>
    </source>
</evidence>
<keyword evidence="4" id="KW-1133">Transmembrane helix</keyword>
<dbReference type="InterPro" id="IPR007248">
    <property type="entry name" value="Mpv17_PMP22"/>
</dbReference>
<reference evidence="8" key="2">
    <citation type="journal article" date="2017" name="J. Anim. Genet.">
        <title>Multiple reference genome sequences of hot pepper reveal the massive evolution of plant disease resistance genes by retroduplication.</title>
        <authorList>
            <person name="Kim S."/>
            <person name="Park J."/>
            <person name="Yeom S.-I."/>
            <person name="Kim Y.-M."/>
            <person name="Seo E."/>
            <person name="Kim K.-T."/>
            <person name="Kim M.-S."/>
            <person name="Lee J.M."/>
            <person name="Cheong K."/>
            <person name="Shin H.-S."/>
            <person name="Kim S.-B."/>
            <person name="Han K."/>
            <person name="Lee J."/>
            <person name="Park M."/>
            <person name="Lee H.-A."/>
            <person name="Lee H.-Y."/>
            <person name="Lee Y."/>
            <person name="Oh S."/>
            <person name="Lee J.H."/>
            <person name="Choi E."/>
            <person name="Choi E."/>
            <person name="Lee S.E."/>
            <person name="Jeon J."/>
            <person name="Kim H."/>
            <person name="Choi G."/>
            <person name="Song H."/>
            <person name="Lee J."/>
            <person name="Lee S.-C."/>
            <person name="Kwon J.-K."/>
            <person name="Lee H.-Y."/>
            <person name="Koo N."/>
            <person name="Hong Y."/>
            <person name="Kim R.W."/>
            <person name="Kang W.-H."/>
            <person name="Huh J.H."/>
            <person name="Kang B.-C."/>
            <person name="Yang T.-J."/>
            <person name="Lee Y.-H."/>
            <person name="Bennetzen J.L."/>
            <person name="Choi D."/>
        </authorList>
    </citation>
    <scope>NUCLEOTIDE SEQUENCE [LARGE SCALE GENOMIC DNA]</scope>
    <source>
        <strain evidence="8">cv. PBC81</strain>
    </source>
</reference>
<dbReference type="PANTHER" id="PTHR11266:SF16">
    <property type="entry name" value="PROTEIN SYM1"/>
    <property type="match status" value="1"/>
</dbReference>
<organism evidence="7 8">
    <name type="scientific">Capsicum baccatum</name>
    <name type="common">Peruvian pepper</name>
    <dbReference type="NCBI Taxonomy" id="33114"/>
    <lineage>
        <taxon>Eukaryota</taxon>
        <taxon>Viridiplantae</taxon>
        <taxon>Streptophyta</taxon>
        <taxon>Embryophyta</taxon>
        <taxon>Tracheophyta</taxon>
        <taxon>Spermatophyta</taxon>
        <taxon>Magnoliopsida</taxon>
        <taxon>eudicotyledons</taxon>
        <taxon>Gunneridae</taxon>
        <taxon>Pentapetalae</taxon>
        <taxon>asterids</taxon>
        <taxon>lamiids</taxon>
        <taxon>Solanales</taxon>
        <taxon>Solanaceae</taxon>
        <taxon>Solanoideae</taxon>
        <taxon>Capsiceae</taxon>
        <taxon>Capsicum</taxon>
    </lineage>
</organism>
<dbReference type="GO" id="GO:0016020">
    <property type="term" value="C:membrane"/>
    <property type="evidence" value="ECO:0007669"/>
    <property type="project" value="UniProtKB-SubCell"/>
</dbReference>
<accession>A0A2G2WF75</accession>
<evidence type="ECO:0000256" key="1">
    <source>
        <dbReference type="ARBA" id="ARBA00004141"/>
    </source>
</evidence>
<dbReference type="EMBL" id="MLFT02000007">
    <property type="protein sequence ID" value="PHT43770.1"/>
    <property type="molecule type" value="Genomic_DNA"/>
</dbReference>
<evidence type="ECO:0000256" key="6">
    <source>
        <dbReference type="SAM" id="MobiDB-lite"/>
    </source>
</evidence>
<dbReference type="AlphaFoldDB" id="A0A2G2WF75"/>
<dbReference type="Proteomes" id="UP000224567">
    <property type="component" value="Unassembled WGS sequence"/>
</dbReference>
<comment type="caution">
    <text evidence="7">The sequence shown here is derived from an EMBL/GenBank/DDBJ whole genome shotgun (WGS) entry which is preliminary data.</text>
</comment>
<keyword evidence="5" id="KW-0472">Membrane</keyword>
<reference evidence="7 8" key="1">
    <citation type="journal article" date="2017" name="Genome Biol.">
        <title>New reference genome sequences of hot pepper reveal the massive evolution of plant disease-resistance genes by retroduplication.</title>
        <authorList>
            <person name="Kim S."/>
            <person name="Park J."/>
            <person name="Yeom S.I."/>
            <person name="Kim Y.M."/>
            <person name="Seo E."/>
            <person name="Kim K.T."/>
            <person name="Kim M.S."/>
            <person name="Lee J.M."/>
            <person name="Cheong K."/>
            <person name="Shin H.S."/>
            <person name="Kim S.B."/>
            <person name="Han K."/>
            <person name="Lee J."/>
            <person name="Park M."/>
            <person name="Lee H.A."/>
            <person name="Lee H.Y."/>
            <person name="Lee Y."/>
            <person name="Oh S."/>
            <person name="Lee J.H."/>
            <person name="Choi E."/>
            <person name="Choi E."/>
            <person name="Lee S.E."/>
            <person name="Jeon J."/>
            <person name="Kim H."/>
            <person name="Choi G."/>
            <person name="Song H."/>
            <person name="Lee J."/>
            <person name="Lee S.C."/>
            <person name="Kwon J.K."/>
            <person name="Lee H.Y."/>
            <person name="Koo N."/>
            <person name="Hong Y."/>
            <person name="Kim R.W."/>
            <person name="Kang W.H."/>
            <person name="Huh J.H."/>
            <person name="Kang B.C."/>
            <person name="Yang T.J."/>
            <person name="Lee Y.H."/>
            <person name="Bennetzen J.L."/>
            <person name="Choi D."/>
        </authorList>
    </citation>
    <scope>NUCLEOTIDE SEQUENCE [LARGE SCALE GENOMIC DNA]</scope>
    <source>
        <strain evidence="8">cv. PBC81</strain>
    </source>
</reference>
<dbReference type="Pfam" id="PF04117">
    <property type="entry name" value="Mpv17_PMP22"/>
    <property type="match status" value="1"/>
</dbReference>
<name>A0A2G2WF75_CAPBA</name>
<dbReference type="STRING" id="33114.A0A2G2WF75"/>
<evidence type="ECO:0000313" key="7">
    <source>
        <dbReference type="EMBL" id="PHT43770.1"/>
    </source>
</evidence>
<dbReference type="GO" id="GO:0005737">
    <property type="term" value="C:cytoplasm"/>
    <property type="evidence" value="ECO:0007669"/>
    <property type="project" value="TreeGrafter"/>
</dbReference>
<sequence length="380" mass="41624">MASINGLTSPKPFLSLPKGSSKPIKSQILIRGLNQQQNHKLACRAVSGSVGSEIDVIPVQSSDSTDQQSGFVIGLESEVELGGGEVVVGGFGNEGRLSFEGGAGGFSSSSGVGGGSNGDNKEDMEKFVDRAINATIVLAAGSFAITKLLTIDQDYWHGWTLFEILRYAPQHNWVAYEEALKRNPVLAKMVISGVVYSVGDWIAQCYEGKPIFEIDRARMLRSGLVGFTLHGSLSHYYYQFCEALFPFEDWWVVPAKVAFDQTVWSAVWNSIYFTALGILRLESPLAIFSELKATFFPMLTAGWKLWPFAHLITYGVIPVEQRLLWVDCVELIWVTILSTYSNEKSESRVSEASVEASAQPPSIGPPQVCDIASYSQNIDV</sequence>
<comment type="similarity">
    <text evidence="2">Belongs to the peroxisomal membrane protein PXMP2/4 family.</text>
</comment>
<keyword evidence="3" id="KW-0812">Transmembrane</keyword>
<evidence type="ECO:0000256" key="2">
    <source>
        <dbReference type="ARBA" id="ARBA00006824"/>
    </source>
</evidence>
<proteinExistence type="inferred from homology"/>
<evidence type="ECO:0000313" key="8">
    <source>
        <dbReference type="Proteomes" id="UP000224567"/>
    </source>
</evidence>
<gene>
    <name evidence="7" type="ORF">CQW23_17795</name>
</gene>
<evidence type="ECO:0008006" key="9">
    <source>
        <dbReference type="Google" id="ProtNLM"/>
    </source>
</evidence>
<keyword evidence="8" id="KW-1185">Reference proteome</keyword>
<comment type="subcellular location">
    <subcellularLocation>
        <location evidence="1">Membrane</location>
        <topology evidence="1">Multi-pass membrane protein</topology>
    </subcellularLocation>
</comment>
<evidence type="ECO:0000256" key="5">
    <source>
        <dbReference type="ARBA" id="ARBA00023136"/>
    </source>
</evidence>
<feature type="region of interest" description="Disordered" evidence="6">
    <location>
        <begin position="1"/>
        <end position="21"/>
    </location>
</feature>
<dbReference type="PANTHER" id="PTHR11266">
    <property type="entry name" value="PEROXISOMAL MEMBRANE PROTEIN 2, PXMP2 MPV17"/>
    <property type="match status" value="1"/>
</dbReference>